<gene>
    <name evidence="2" type="ORF">RV14_GL000878</name>
</gene>
<keyword evidence="3" id="KW-1185">Reference proteome</keyword>
<protein>
    <submittedName>
        <fullName evidence="2">Uncharacterized protein</fullName>
    </submittedName>
</protein>
<feature type="region of interest" description="Disordered" evidence="1">
    <location>
        <begin position="1"/>
        <end position="20"/>
    </location>
</feature>
<comment type="caution">
    <text evidence="2">The sequence shown here is derived from an EMBL/GenBank/DDBJ whole genome shotgun (WGS) entry which is preliminary data.</text>
</comment>
<dbReference type="Proteomes" id="UP000182152">
    <property type="component" value="Unassembled WGS sequence"/>
</dbReference>
<organism evidence="2 3">
    <name type="scientific">Enterococcus ratti</name>
    <dbReference type="NCBI Taxonomy" id="150033"/>
    <lineage>
        <taxon>Bacteria</taxon>
        <taxon>Bacillati</taxon>
        <taxon>Bacillota</taxon>
        <taxon>Bacilli</taxon>
        <taxon>Lactobacillales</taxon>
        <taxon>Enterococcaceae</taxon>
        <taxon>Enterococcus</taxon>
    </lineage>
</organism>
<dbReference type="RefSeq" id="WP_071854485.1">
    <property type="nucleotide sequence ID" value="NZ_JXLB01000002.1"/>
</dbReference>
<evidence type="ECO:0000313" key="3">
    <source>
        <dbReference type="Proteomes" id="UP000182152"/>
    </source>
</evidence>
<accession>A0A1L8WRK4</accession>
<sequence>MSDLNDQEQEKNSKIQGSNVVTASEKVANVLSKSQERKASQKVKVVSTKSEKFKRKITIKREKNTLARS</sequence>
<name>A0A1L8WRK4_9ENTE</name>
<dbReference type="EMBL" id="JXLB01000002">
    <property type="protein sequence ID" value="OJG83644.1"/>
    <property type="molecule type" value="Genomic_DNA"/>
</dbReference>
<dbReference type="AlphaFoldDB" id="A0A1L8WRK4"/>
<evidence type="ECO:0000256" key="1">
    <source>
        <dbReference type="SAM" id="MobiDB-lite"/>
    </source>
</evidence>
<proteinExistence type="predicted"/>
<reference evidence="2 3" key="1">
    <citation type="submission" date="2014-12" db="EMBL/GenBank/DDBJ databases">
        <title>Draft genome sequences of 29 type strains of Enterococci.</title>
        <authorList>
            <person name="Zhong Z."/>
            <person name="Sun Z."/>
            <person name="Liu W."/>
            <person name="Zhang W."/>
            <person name="Zhang H."/>
        </authorList>
    </citation>
    <scope>NUCLEOTIDE SEQUENCE [LARGE SCALE GENOMIC DNA]</scope>
    <source>
        <strain evidence="2 3">DSM 15687</strain>
    </source>
</reference>
<dbReference type="STRING" id="150033.RV14_GL000878"/>
<evidence type="ECO:0000313" key="2">
    <source>
        <dbReference type="EMBL" id="OJG83644.1"/>
    </source>
</evidence>